<dbReference type="PRINTS" id="PR00344">
    <property type="entry name" value="BCTRLSENSOR"/>
</dbReference>
<dbReference type="Gene3D" id="1.10.287.130">
    <property type="match status" value="1"/>
</dbReference>
<evidence type="ECO:0000256" key="2">
    <source>
        <dbReference type="ARBA" id="ARBA00012438"/>
    </source>
</evidence>
<dbReference type="Proteomes" id="UP000182719">
    <property type="component" value="Unassembled WGS sequence"/>
</dbReference>
<gene>
    <name evidence="5" type="ORF">SAMN05444354_10427</name>
</gene>
<dbReference type="InterPro" id="IPR036890">
    <property type="entry name" value="HATPase_C_sf"/>
</dbReference>
<proteinExistence type="predicted"/>
<keyword evidence="5" id="KW-0418">Kinase</keyword>
<feature type="domain" description="Histidine kinase" evidence="4">
    <location>
        <begin position="499"/>
        <end position="724"/>
    </location>
</feature>
<dbReference type="SUPFAM" id="SSF47384">
    <property type="entry name" value="Homodimeric domain of signal transducing histidine kinase"/>
    <property type="match status" value="1"/>
</dbReference>
<dbReference type="Gene3D" id="3.40.190.10">
    <property type="entry name" value="Periplasmic binding protein-like II"/>
    <property type="match status" value="2"/>
</dbReference>
<dbReference type="InterPro" id="IPR036097">
    <property type="entry name" value="HisK_dim/P_sf"/>
</dbReference>
<dbReference type="OrthoDB" id="5480480at2"/>
<dbReference type="SMART" id="SM00387">
    <property type="entry name" value="HATPase_c"/>
    <property type="match status" value="1"/>
</dbReference>
<sequence length="724" mass="79205">MRDKTVSNPPIRFLIYPAQGEVREHVRAEFFGRVLSQRVGRPVMVELARTYESIEQELAADRVDMVWATAEQCNVFEPKARAILRAVRAGRCHYHAALICRASEPLSLQGLQGRRAAWVAPMSTGGHLLAIRHLEAQGLTPSELFAEQRFLGSYRNAVLAVLEGTADLTSLYTPHPDEYAVRALLAERVGGAERELTAFAFTEPTLSDGLILTSRMPEEACTAIIAALTSLTHEGGGLDSMLGLFDIEGFTLSSSARSQRRLHAPPARTEFLAAELDGEGRCHRLWSSTGMAFGQDVRGQEGRTLEEALPPEASAILGSLVRAARHNGVAGRVECRLEVGGETRLYAAEATPRGAPAGQPSACTALLVRDITEQQLLELELYRLASFPLLHPEPMLELSPAGALVYANPAANHAFPDLQVLGTGHPLVETTLEWVRRGKPGENLPLVHLGGRYWELMASVLPETRTLRLFVKDVTARKQIEARLLHADRMAALGSLASRVGHEMNNPLAFMMANLSFAREEISRLREALRTGQTPSRIEDLDEVVDALGESLEGGERLKTIIQDLRILAREPPTHRARVDLHPVLEDALKLLRNELRHRARLEKDFQPVPTVEADEARLGQVFLNLMINAVQAMSEQDAQRNVLRVSTRTGPGGEAIVEVQDTGAGMTPEVLSRLFEPFFTTRSNSAGMGLSVCHAIVTSLGGTLRAESELGTGTLFTVTLPTT</sequence>
<evidence type="ECO:0000313" key="5">
    <source>
        <dbReference type="EMBL" id="SEL11884.1"/>
    </source>
</evidence>
<comment type="catalytic activity">
    <reaction evidence="1">
        <text>ATP + protein L-histidine = ADP + protein N-phospho-L-histidine.</text>
        <dbReference type="EC" id="2.7.13.3"/>
    </reaction>
</comment>
<dbReference type="InterPro" id="IPR004358">
    <property type="entry name" value="Sig_transdc_His_kin-like_C"/>
</dbReference>
<dbReference type="AlphaFoldDB" id="A0A1H7ML50"/>
<dbReference type="PROSITE" id="PS50109">
    <property type="entry name" value="HIS_KIN"/>
    <property type="match status" value="1"/>
</dbReference>
<dbReference type="EMBL" id="FOAP01000004">
    <property type="protein sequence ID" value="SEL11884.1"/>
    <property type="molecule type" value="Genomic_DNA"/>
</dbReference>
<dbReference type="Pfam" id="PF08448">
    <property type="entry name" value="PAS_4"/>
    <property type="match status" value="1"/>
</dbReference>
<dbReference type="EC" id="2.7.13.3" evidence="2"/>
<dbReference type="InterPro" id="IPR013656">
    <property type="entry name" value="PAS_4"/>
</dbReference>
<name>A0A1H7ML50_STIAU</name>
<dbReference type="GO" id="GO:0000155">
    <property type="term" value="F:phosphorelay sensor kinase activity"/>
    <property type="evidence" value="ECO:0007669"/>
    <property type="project" value="InterPro"/>
</dbReference>
<dbReference type="PANTHER" id="PTHR43065:SF42">
    <property type="entry name" value="TWO-COMPONENT SENSOR PPRA"/>
    <property type="match status" value="1"/>
</dbReference>
<dbReference type="InterPro" id="IPR003661">
    <property type="entry name" value="HisK_dim/P_dom"/>
</dbReference>
<reference evidence="6" key="1">
    <citation type="submission" date="2016-10" db="EMBL/GenBank/DDBJ databases">
        <authorList>
            <person name="Varghese N."/>
            <person name="Submissions S."/>
        </authorList>
    </citation>
    <scope>NUCLEOTIDE SEQUENCE [LARGE SCALE GENOMIC DNA]</scope>
    <source>
        <strain evidence="6">DSM 17044</strain>
    </source>
</reference>
<evidence type="ECO:0000256" key="3">
    <source>
        <dbReference type="ARBA" id="ARBA00022553"/>
    </source>
</evidence>
<evidence type="ECO:0000256" key="1">
    <source>
        <dbReference type="ARBA" id="ARBA00000085"/>
    </source>
</evidence>
<keyword evidence="5" id="KW-0808">Transferase</keyword>
<dbReference type="Gene3D" id="3.30.565.10">
    <property type="entry name" value="Histidine kinase-like ATPase, C-terminal domain"/>
    <property type="match status" value="1"/>
</dbReference>
<dbReference type="SUPFAM" id="SSF53850">
    <property type="entry name" value="Periplasmic binding protein-like II"/>
    <property type="match status" value="1"/>
</dbReference>
<dbReference type="Pfam" id="PF12974">
    <property type="entry name" value="Phosphonate-bd"/>
    <property type="match status" value="1"/>
</dbReference>
<dbReference type="RefSeq" id="WP_075006099.1">
    <property type="nucleotide sequence ID" value="NZ_FOAP01000004.1"/>
</dbReference>
<evidence type="ECO:0000313" key="6">
    <source>
        <dbReference type="Proteomes" id="UP000182719"/>
    </source>
</evidence>
<organism evidence="5 6">
    <name type="scientific">Stigmatella aurantiaca</name>
    <dbReference type="NCBI Taxonomy" id="41"/>
    <lineage>
        <taxon>Bacteria</taxon>
        <taxon>Pseudomonadati</taxon>
        <taxon>Myxococcota</taxon>
        <taxon>Myxococcia</taxon>
        <taxon>Myxococcales</taxon>
        <taxon>Cystobacterineae</taxon>
        <taxon>Archangiaceae</taxon>
        <taxon>Stigmatella</taxon>
    </lineage>
</organism>
<accession>A0A1H7ML50</accession>
<dbReference type="SUPFAM" id="SSF55874">
    <property type="entry name" value="ATPase domain of HSP90 chaperone/DNA topoisomerase II/histidine kinase"/>
    <property type="match status" value="1"/>
</dbReference>
<dbReference type="SMART" id="SM00388">
    <property type="entry name" value="HisKA"/>
    <property type="match status" value="1"/>
</dbReference>
<dbReference type="Pfam" id="PF02518">
    <property type="entry name" value="HATPase_c"/>
    <property type="match status" value="1"/>
</dbReference>
<dbReference type="InterPro" id="IPR005467">
    <property type="entry name" value="His_kinase_dom"/>
</dbReference>
<keyword evidence="3" id="KW-0597">Phosphoprotein</keyword>
<evidence type="ECO:0000259" key="4">
    <source>
        <dbReference type="PROSITE" id="PS50109"/>
    </source>
</evidence>
<dbReference type="CDD" id="cd00082">
    <property type="entry name" value="HisKA"/>
    <property type="match status" value="1"/>
</dbReference>
<protein>
    <recommendedName>
        <fullName evidence="2">histidine kinase</fullName>
        <ecNumber evidence="2">2.7.13.3</ecNumber>
    </recommendedName>
</protein>
<dbReference type="PANTHER" id="PTHR43065">
    <property type="entry name" value="SENSOR HISTIDINE KINASE"/>
    <property type="match status" value="1"/>
</dbReference>
<keyword evidence="6" id="KW-1185">Reference proteome</keyword>
<dbReference type="InterPro" id="IPR003594">
    <property type="entry name" value="HATPase_dom"/>
</dbReference>